<gene>
    <name evidence="9" type="primary">FG03087.1</name>
    <name evidence="8" type="ORF">FGRAMPH1_01T12031</name>
</gene>
<evidence type="ECO:0000313" key="10">
    <source>
        <dbReference type="Proteomes" id="UP000070720"/>
    </source>
</evidence>
<accession>A0A0E0S2U3</accession>
<dbReference type="InterPro" id="IPR049326">
    <property type="entry name" value="Rhodopsin_dom_fungi"/>
</dbReference>
<organism evidence="8 10">
    <name type="scientific">Gibberella zeae (strain ATCC MYA-4620 / CBS 123657 / FGSC 9075 / NRRL 31084 / PH-1)</name>
    <name type="common">Wheat head blight fungus</name>
    <name type="synonym">Fusarium graminearum</name>
    <dbReference type="NCBI Taxonomy" id="229533"/>
    <lineage>
        <taxon>Eukaryota</taxon>
        <taxon>Fungi</taxon>
        <taxon>Dikarya</taxon>
        <taxon>Ascomycota</taxon>
        <taxon>Pezizomycotina</taxon>
        <taxon>Sordariomycetes</taxon>
        <taxon>Hypocreomycetidae</taxon>
        <taxon>Hypocreales</taxon>
        <taxon>Nectriaceae</taxon>
        <taxon>Fusarium</taxon>
    </lineage>
</organism>
<evidence type="ECO:0000256" key="5">
    <source>
        <dbReference type="ARBA" id="ARBA00038359"/>
    </source>
</evidence>
<evidence type="ECO:0000256" key="6">
    <source>
        <dbReference type="SAM" id="Phobius"/>
    </source>
</evidence>
<sequence>MSLLPPPVVLQHQQSTNSYFVFSLFVSRIESTDWIVAGCKDSRCFGSKCLLQTLLQTCSLNLNAMAGLQPDIYAAISITWIIAFLALSMRIKARGMMKTKLWFDDYFAIVALFFITSYCSVIVYWTHSFKLGLSLSTISDPDEARHIQNRSRLLLWICELLYASSIAVCKLSILCFYWRVFQHTSIRYAIIGLLVAVSIWITIRTFMVIFHCVPVQAYWNKDIQGAKCPFNEANFFFATILVHTTMDCIILILPVIEVMKMTLPLSQKLAVVGLFTSGTIVCVASIFVLVHSKLYNPRTDDIPKDMAANMMWSTVETNMAVFSACLPMLRPIFRHLLPGLSTTEESVRAPISLSNVGPHPIVGTHSQLKKHEFRRSGRSGLYDPELGAFHGFWDISSIRSVGSRSESGT</sequence>
<evidence type="ECO:0000256" key="1">
    <source>
        <dbReference type="ARBA" id="ARBA00004141"/>
    </source>
</evidence>
<dbReference type="Pfam" id="PF20684">
    <property type="entry name" value="Fung_rhodopsin"/>
    <property type="match status" value="1"/>
</dbReference>
<feature type="domain" description="Rhodopsin" evidence="7">
    <location>
        <begin position="89"/>
        <end position="334"/>
    </location>
</feature>
<reference evidence="8 10" key="3">
    <citation type="journal article" date="2015" name="BMC Genomics">
        <title>The completed genome sequence of the pathogenic ascomycete fungus Fusarium graminearum.</title>
        <authorList>
            <person name="King R."/>
            <person name="Urban M."/>
            <person name="Hammond-Kosack M.C."/>
            <person name="Hassani-Pak K."/>
            <person name="Hammond-Kosack K.E."/>
        </authorList>
    </citation>
    <scope>NUCLEOTIDE SEQUENCE [LARGE SCALE GENOMIC DNA]</scope>
    <source>
        <strain evidence="10">ATCC MYA-4620 / CBS 123657 / FGSC 9075 / NRRL 31084 / PH-1</strain>
        <strain evidence="8">PH-1</strain>
    </source>
</reference>
<dbReference type="Proteomes" id="UP000070720">
    <property type="component" value="Chromosome 2"/>
</dbReference>
<dbReference type="InParanoid" id="A0A098DFX0"/>
<keyword evidence="2 6" id="KW-0812">Transmembrane</keyword>
<dbReference type="AlphaFoldDB" id="A0A098DFX0"/>
<comment type="similarity">
    <text evidence="5">Belongs to the SAT4 family.</text>
</comment>
<evidence type="ECO:0000256" key="2">
    <source>
        <dbReference type="ARBA" id="ARBA00022692"/>
    </source>
</evidence>
<dbReference type="PANTHER" id="PTHR33048">
    <property type="entry name" value="PTH11-LIKE INTEGRAL MEMBRANE PROTEIN (AFU_ORTHOLOGUE AFUA_5G11245)"/>
    <property type="match status" value="1"/>
</dbReference>
<proteinExistence type="inferred from homology"/>
<name>A0A098DFX0_GIBZE</name>
<feature type="transmembrane region" description="Helical" evidence="6">
    <location>
        <begin position="103"/>
        <end position="125"/>
    </location>
</feature>
<reference evidence="9" key="4">
    <citation type="submission" date="2017-01" db="UniProtKB">
        <authorList>
            <consortium name="EnsemblFungi"/>
        </authorList>
    </citation>
    <scope>IDENTIFICATION</scope>
    <source>
        <strain evidence="9">PH-1 / ATCC MYA-4620 / FGSC 9075 / NRRL 31084</strain>
    </source>
</reference>
<reference evidence="9 10" key="2">
    <citation type="journal article" date="2010" name="Nature">
        <title>Comparative genomics reveals mobile pathogenicity chromosomes in Fusarium.</title>
        <authorList>
            <person name="Ma L.J."/>
            <person name="van der Does H.C."/>
            <person name="Borkovich K.A."/>
            <person name="Coleman J.J."/>
            <person name="Daboussi M.J."/>
            <person name="Di Pietro A."/>
            <person name="Dufresne M."/>
            <person name="Freitag M."/>
            <person name="Grabherr M."/>
            <person name="Henrissat B."/>
            <person name="Houterman P.M."/>
            <person name="Kang S."/>
            <person name="Shim W.B."/>
            <person name="Woloshuk C."/>
            <person name="Xie X."/>
            <person name="Xu J.R."/>
            <person name="Antoniw J."/>
            <person name="Baker S.E."/>
            <person name="Bluhm B.H."/>
            <person name="Breakspear A."/>
            <person name="Brown D.W."/>
            <person name="Butchko R.A."/>
            <person name="Chapman S."/>
            <person name="Coulson R."/>
            <person name="Coutinho P.M."/>
            <person name="Danchin E.G."/>
            <person name="Diener A."/>
            <person name="Gale L.R."/>
            <person name="Gardiner D.M."/>
            <person name="Goff S."/>
            <person name="Hammond-Kosack K.E."/>
            <person name="Hilburn K."/>
            <person name="Hua-Van A."/>
            <person name="Jonkers W."/>
            <person name="Kazan K."/>
            <person name="Kodira C.D."/>
            <person name="Koehrsen M."/>
            <person name="Kumar L."/>
            <person name="Lee Y.H."/>
            <person name="Li L."/>
            <person name="Manners J.M."/>
            <person name="Miranda-Saavedra D."/>
            <person name="Mukherjee M."/>
            <person name="Park G."/>
            <person name="Park J."/>
            <person name="Park S.Y."/>
            <person name="Proctor R.H."/>
            <person name="Regev A."/>
            <person name="Ruiz-Roldan M.C."/>
            <person name="Sain D."/>
            <person name="Sakthikumar S."/>
            <person name="Sykes S."/>
            <person name="Schwartz D.C."/>
            <person name="Turgeon B.G."/>
            <person name="Wapinski I."/>
            <person name="Yoder O."/>
            <person name="Young S."/>
            <person name="Zeng Q."/>
            <person name="Zhou S."/>
            <person name="Galagan J."/>
            <person name="Cuomo C.A."/>
            <person name="Kistler H.C."/>
            <person name="Rep M."/>
        </authorList>
    </citation>
    <scope>GENOME REANNOTATION</scope>
    <source>
        <strain evidence="10">ATCC MYA-4620 / CBS 123657 / FGSC 9075 / NRRL 31084 / PH-1</strain>
        <strain evidence="9">PH-1 / ATCC MYA-4620 / FGSC 9075 / NRRL 31084</strain>
    </source>
</reference>
<keyword evidence="4 6" id="KW-0472">Membrane</keyword>
<comment type="subcellular location">
    <subcellularLocation>
        <location evidence="1">Membrane</location>
        <topology evidence="1">Multi-pass membrane protein</topology>
    </subcellularLocation>
</comment>
<evidence type="ECO:0000259" key="7">
    <source>
        <dbReference type="Pfam" id="PF20684"/>
    </source>
</evidence>
<evidence type="ECO:0000256" key="4">
    <source>
        <dbReference type="ARBA" id="ARBA00023136"/>
    </source>
</evidence>
<protein>
    <submittedName>
        <fullName evidence="8">Chromosome 2, complete genome</fullName>
    </submittedName>
</protein>
<feature type="transmembrane region" description="Helical" evidence="6">
    <location>
        <begin position="268"/>
        <end position="290"/>
    </location>
</feature>
<feature type="transmembrane region" description="Helical" evidence="6">
    <location>
        <begin position="233"/>
        <end position="256"/>
    </location>
</feature>
<feature type="transmembrane region" description="Helical" evidence="6">
    <location>
        <begin position="310"/>
        <end position="329"/>
    </location>
</feature>
<keyword evidence="3 6" id="KW-1133">Transmembrane helix</keyword>
<reference evidence="9 10" key="1">
    <citation type="journal article" date="2007" name="Science">
        <title>The Fusarium graminearum genome reveals a link between localized polymorphism and pathogen specialization.</title>
        <authorList>
            <person name="Cuomo C.A."/>
            <person name="Gueldener U."/>
            <person name="Xu J.-R."/>
            <person name="Trail F."/>
            <person name="Turgeon B.G."/>
            <person name="Di Pietro A."/>
            <person name="Walton J.D."/>
            <person name="Ma L.-J."/>
            <person name="Baker S.E."/>
            <person name="Rep M."/>
            <person name="Adam G."/>
            <person name="Antoniw J."/>
            <person name="Baldwin T."/>
            <person name="Calvo S.E."/>
            <person name="Chang Y.-L."/>
            <person name="DeCaprio D."/>
            <person name="Gale L.R."/>
            <person name="Gnerre S."/>
            <person name="Goswami R.S."/>
            <person name="Hammond-Kosack K."/>
            <person name="Harris L.J."/>
            <person name="Hilburn K."/>
            <person name="Kennell J.C."/>
            <person name="Kroken S."/>
            <person name="Magnuson J.K."/>
            <person name="Mannhaupt G."/>
            <person name="Mauceli E.W."/>
            <person name="Mewes H.-W."/>
            <person name="Mitterbauer R."/>
            <person name="Muehlbauer G."/>
            <person name="Muensterkoetter M."/>
            <person name="Nelson D."/>
            <person name="O'Donnell K."/>
            <person name="Ouellet T."/>
            <person name="Qi W."/>
            <person name="Quesneville H."/>
            <person name="Roncero M.I.G."/>
            <person name="Seong K.-Y."/>
            <person name="Tetko I.V."/>
            <person name="Urban M."/>
            <person name="Waalwijk C."/>
            <person name="Ward T.J."/>
            <person name="Yao J."/>
            <person name="Birren B.W."/>
            <person name="Kistler H.C."/>
        </authorList>
    </citation>
    <scope>NUCLEOTIDE SEQUENCE [LARGE SCALE GENOMIC DNA]</scope>
    <source>
        <strain evidence="10">ATCC MYA-4620 / CBS 123657 / FGSC 9075 / NRRL 31084 / PH-1</strain>
        <strain evidence="9">PH-1 / ATCC MYA-4620 / FGSC 9075 / NRRL 31084</strain>
    </source>
</reference>
<dbReference type="InterPro" id="IPR052337">
    <property type="entry name" value="SAT4-like"/>
</dbReference>
<dbReference type="PANTHER" id="PTHR33048:SF47">
    <property type="entry name" value="INTEGRAL MEMBRANE PROTEIN-RELATED"/>
    <property type="match status" value="1"/>
</dbReference>
<dbReference type="GO" id="GO:0016020">
    <property type="term" value="C:membrane"/>
    <property type="evidence" value="ECO:0007669"/>
    <property type="project" value="UniProtKB-SubCell"/>
</dbReference>
<dbReference type="VEuPathDB" id="FungiDB:FGRAMPH1_01G12031"/>
<evidence type="ECO:0000313" key="8">
    <source>
        <dbReference type="EMBL" id="CEF77818.1"/>
    </source>
</evidence>
<feature type="transmembrane region" description="Helical" evidence="6">
    <location>
        <begin position="72"/>
        <end position="91"/>
    </location>
</feature>
<evidence type="ECO:0000256" key="3">
    <source>
        <dbReference type="ARBA" id="ARBA00022989"/>
    </source>
</evidence>
<evidence type="ECO:0000313" key="9">
    <source>
        <dbReference type="EnsemblFungi" id="CEF77818"/>
    </source>
</evidence>
<keyword evidence="10" id="KW-1185">Reference proteome</keyword>
<feature type="transmembrane region" description="Helical" evidence="6">
    <location>
        <begin position="190"/>
        <end position="213"/>
    </location>
</feature>
<dbReference type="EMBL" id="HG970333">
    <property type="protein sequence ID" value="CEF77818.1"/>
    <property type="molecule type" value="Genomic_DNA"/>
</dbReference>
<feature type="transmembrane region" description="Helical" evidence="6">
    <location>
        <begin position="153"/>
        <end position="178"/>
    </location>
</feature>
<accession>A0A098DFX0</accession>
<dbReference type="EnsemblFungi" id="CEF77818">
    <property type="protein sequence ID" value="CEF77818"/>
    <property type="gene ID" value="FGRRES_03087_M"/>
</dbReference>